<organism evidence="1 2">
    <name type="scientific">Novosphingobium pentaromativorans US6-1</name>
    <dbReference type="NCBI Taxonomy" id="1088721"/>
    <lineage>
        <taxon>Bacteria</taxon>
        <taxon>Pseudomonadati</taxon>
        <taxon>Pseudomonadota</taxon>
        <taxon>Alphaproteobacteria</taxon>
        <taxon>Sphingomonadales</taxon>
        <taxon>Sphingomonadaceae</taxon>
        <taxon>Novosphingobium</taxon>
    </lineage>
</organism>
<keyword evidence="2" id="KW-1185">Reference proteome</keyword>
<name>G6EHC1_9SPHN</name>
<sequence>MLMARVIFKFHPASGGRNPDRVGHHACLGKILADVEGMVSTTAFCVP</sequence>
<evidence type="ECO:0000313" key="1">
    <source>
        <dbReference type="EMBL" id="EHJ59410.1"/>
    </source>
</evidence>
<dbReference type="AlphaFoldDB" id="G6EHC1"/>
<reference evidence="1 2" key="1">
    <citation type="journal article" date="2012" name="J. Bacteriol.">
        <title>Genome sequence of benzo(a)pyrene-degrading bacterium Novosphingobium pentaromativorans US6-1.</title>
        <authorList>
            <person name="Luo Y.R."/>
            <person name="Kang S.G."/>
            <person name="Kim S.J."/>
            <person name="Kim M.R."/>
            <person name="Li N."/>
            <person name="Lee J.H."/>
            <person name="Kwon K.K."/>
        </authorList>
    </citation>
    <scope>NUCLEOTIDE SEQUENCE [LARGE SCALE GENOMIC DNA]</scope>
    <source>
        <strain evidence="1 2">US6-1</strain>
    </source>
</reference>
<accession>G6EHC1</accession>
<proteinExistence type="predicted"/>
<gene>
    <name evidence="1" type="ORF">NSU_3742</name>
</gene>
<dbReference type="Proteomes" id="UP000004030">
    <property type="component" value="Unassembled WGS sequence"/>
</dbReference>
<evidence type="ECO:0000313" key="2">
    <source>
        <dbReference type="Proteomes" id="UP000004030"/>
    </source>
</evidence>
<dbReference type="PATRIC" id="fig|1088721.3.peg.3688"/>
<comment type="caution">
    <text evidence="1">The sequence shown here is derived from an EMBL/GenBank/DDBJ whole genome shotgun (WGS) entry which is preliminary data.</text>
</comment>
<protein>
    <submittedName>
        <fullName evidence="1">Uncharacterized protein</fullName>
    </submittedName>
</protein>
<dbReference type="EMBL" id="AGFM01000058">
    <property type="protein sequence ID" value="EHJ59410.1"/>
    <property type="molecule type" value="Genomic_DNA"/>
</dbReference>